<keyword evidence="2" id="KW-1185">Reference proteome</keyword>
<evidence type="ECO:0000313" key="2">
    <source>
        <dbReference type="Proteomes" id="UP001610446"/>
    </source>
</evidence>
<comment type="caution">
    <text evidence="1">The sequence shown here is derived from an EMBL/GenBank/DDBJ whole genome shotgun (WGS) entry which is preliminary data.</text>
</comment>
<protein>
    <submittedName>
        <fullName evidence="1">Uncharacterized protein</fullName>
    </submittedName>
</protein>
<organism evidence="1 2">
    <name type="scientific">Aspergillus pseudoustus</name>
    <dbReference type="NCBI Taxonomy" id="1810923"/>
    <lineage>
        <taxon>Eukaryota</taxon>
        <taxon>Fungi</taxon>
        <taxon>Dikarya</taxon>
        <taxon>Ascomycota</taxon>
        <taxon>Pezizomycotina</taxon>
        <taxon>Eurotiomycetes</taxon>
        <taxon>Eurotiomycetidae</taxon>
        <taxon>Eurotiales</taxon>
        <taxon>Aspergillaceae</taxon>
        <taxon>Aspergillus</taxon>
        <taxon>Aspergillus subgen. Nidulantes</taxon>
    </lineage>
</organism>
<dbReference type="EMBL" id="JBFXLU010000400">
    <property type="protein sequence ID" value="KAL2827454.1"/>
    <property type="molecule type" value="Genomic_DNA"/>
</dbReference>
<evidence type="ECO:0000313" key="1">
    <source>
        <dbReference type="EMBL" id="KAL2827454.1"/>
    </source>
</evidence>
<reference evidence="1 2" key="1">
    <citation type="submission" date="2024-07" db="EMBL/GenBank/DDBJ databases">
        <title>Section-level genome sequencing and comparative genomics of Aspergillus sections Usti and Cavernicolus.</title>
        <authorList>
            <consortium name="Lawrence Berkeley National Laboratory"/>
            <person name="Nybo J.L."/>
            <person name="Vesth T.C."/>
            <person name="Theobald S."/>
            <person name="Frisvad J.C."/>
            <person name="Larsen T.O."/>
            <person name="Kjaerboelling I."/>
            <person name="Rothschild-Mancinelli K."/>
            <person name="Lyhne E.K."/>
            <person name="Kogle M.E."/>
            <person name="Barry K."/>
            <person name="Clum A."/>
            <person name="Na H."/>
            <person name="Ledsgaard L."/>
            <person name="Lin J."/>
            <person name="Lipzen A."/>
            <person name="Kuo A."/>
            <person name="Riley R."/>
            <person name="Mondo S."/>
            <person name="Labutti K."/>
            <person name="Haridas S."/>
            <person name="Pangalinan J."/>
            <person name="Salamov A.A."/>
            <person name="Simmons B.A."/>
            <person name="Magnuson J.K."/>
            <person name="Chen J."/>
            <person name="Drula E."/>
            <person name="Henrissat B."/>
            <person name="Wiebenga A."/>
            <person name="Lubbers R.J."/>
            <person name="Gomes A.C."/>
            <person name="Makela M.R."/>
            <person name="Stajich J."/>
            <person name="Grigoriev I.V."/>
            <person name="Mortensen U.H."/>
            <person name="De Vries R.P."/>
            <person name="Baker S.E."/>
            <person name="Andersen M.R."/>
        </authorList>
    </citation>
    <scope>NUCLEOTIDE SEQUENCE [LARGE SCALE GENOMIC DNA]</scope>
    <source>
        <strain evidence="1 2">CBS 123904</strain>
    </source>
</reference>
<proteinExistence type="predicted"/>
<name>A0ABR4II48_9EURO</name>
<gene>
    <name evidence="1" type="ORF">BJY01DRAFT_139009</name>
</gene>
<dbReference type="Proteomes" id="UP001610446">
    <property type="component" value="Unassembled WGS sequence"/>
</dbReference>
<accession>A0ABR4II48</accession>
<sequence>MPPLTQRNTTIQFANNTPRDELQGPACSWRYGATATRTRDRNKCSLHYAPGPDYHAGIPHDYRLGRSDWRTTATQACTRVRTNREPGEAGFDGPAYLRNHFFLLPIFPEVTGPELTAAEFVKALFLPFMTPGEPPGVGQRAAASVEDSLGHSRARGLVHGALAEQSVYKFYAGFADFGVPGLAANLWDRPEHASDDCLPGTWGEISRYGAVHYQQTRTITPMAVSEIGQITEVGMLEAVASS</sequence>